<dbReference type="InterPro" id="IPR006464">
    <property type="entry name" value="AcTrfase_RimI/Ard1"/>
</dbReference>
<keyword evidence="1 4" id="KW-0808">Transferase</keyword>
<dbReference type="NCBIfam" id="TIGR01575">
    <property type="entry name" value="rimI"/>
    <property type="match status" value="1"/>
</dbReference>
<dbReference type="InterPro" id="IPR000182">
    <property type="entry name" value="GNAT_dom"/>
</dbReference>
<dbReference type="EMBL" id="CP159218">
    <property type="protein sequence ID" value="XCG64984.1"/>
    <property type="molecule type" value="Genomic_DNA"/>
</dbReference>
<reference evidence="4" key="1">
    <citation type="submission" date="2024-05" db="EMBL/GenBank/DDBJ databases">
        <authorList>
            <person name="Cai S.Y."/>
            <person name="Jin L.M."/>
            <person name="Li H.R."/>
        </authorList>
    </citation>
    <scope>NUCLEOTIDE SEQUENCE</scope>
    <source>
        <strain evidence="4">A5-74</strain>
    </source>
</reference>
<dbReference type="PANTHER" id="PTHR43877">
    <property type="entry name" value="AMINOALKYLPHOSPHONATE N-ACETYLTRANSFERASE-RELATED-RELATED"/>
    <property type="match status" value="1"/>
</dbReference>
<dbReference type="InterPro" id="IPR016181">
    <property type="entry name" value="Acyl_CoA_acyltransferase"/>
</dbReference>
<gene>
    <name evidence="4" type="primary">rimI</name>
    <name evidence="4" type="ORF">ABLG96_06690</name>
</gene>
<keyword evidence="4" id="KW-0687">Ribonucleoprotein</keyword>
<dbReference type="CDD" id="cd04301">
    <property type="entry name" value="NAT_SF"/>
    <property type="match status" value="1"/>
</dbReference>
<evidence type="ECO:0000313" key="4">
    <source>
        <dbReference type="EMBL" id="XCG64984.1"/>
    </source>
</evidence>
<protein>
    <submittedName>
        <fullName evidence="4">Ribosomal protein S18-alanine N-acetyltransferase</fullName>
        <ecNumber evidence="4">2.3.1.266</ecNumber>
    </submittedName>
</protein>
<sequence length="172" mass="19304">MTSASVLRPPWRPLEPLRWWDIEAVADLETVLFPGDSPWTAGMFWSELAMGHHYVVVRDSGPPPHPDRPHPDRPRVVGYAGLAVHGLDHPDEEAEVQTIGVHPDLQGQGLGARLLDDLLAVAGRRRVLLEVRVDNDPARRLYERRGFARIGLRRGYYRPSNADALVMQRVGS</sequence>
<dbReference type="PROSITE" id="PS51186">
    <property type="entry name" value="GNAT"/>
    <property type="match status" value="1"/>
</dbReference>
<dbReference type="RefSeq" id="WP_353650595.1">
    <property type="nucleotide sequence ID" value="NZ_CP159218.1"/>
</dbReference>
<feature type="domain" description="N-acetyltransferase" evidence="3">
    <location>
        <begin position="12"/>
        <end position="172"/>
    </location>
</feature>
<keyword evidence="4" id="KW-0689">Ribosomal protein</keyword>
<accession>A0AAU8DUD3</accession>
<dbReference type="Gene3D" id="3.40.630.30">
    <property type="match status" value="1"/>
</dbReference>
<evidence type="ECO:0000256" key="2">
    <source>
        <dbReference type="ARBA" id="ARBA00023315"/>
    </source>
</evidence>
<proteinExistence type="predicted"/>
<dbReference type="EC" id="2.3.1.266" evidence="4"/>
<dbReference type="SUPFAM" id="SSF55729">
    <property type="entry name" value="Acyl-CoA N-acyltransferases (Nat)"/>
    <property type="match status" value="1"/>
</dbReference>
<evidence type="ECO:0000259" key="3">
    <source>
        <dbReference type="PROSITE" id="PS51186"/>
    </source>
</evidence>
<evidence type="ECO:0000256" key="1">
    <source>
        <dbReference type="ARBA" id="ARBA00022679"/>
    </source>
</evidence>
<dbReference type="GO" id="GO:0005840">
    <property type="term" value="C:ribosome"/>
    <property type="evidence" value="ECO:0007669"/>
    <property type="project" value="UniProtKB-KW"/>
</dbReference>
<dbReference type="Pfam" id="PF00583">
    <property type="entry name" value="Acetyltransf_1"/>
    <property type="match status" value="1"/>
</dbReference>
<keyword evidence="2 4" id="KW-0012">Acyltransferase</keyword>
<name>A0AAU8DUD3_9ACTN</name>
<dbReference type="AlphaFoldDB" id="A0AAU8DUD3"/>
<organism evidence="4">
    <name type="scientific">Nakamurella sp. A5-74</name>
    <dbReference type="NCBI Taxonomy" id="3158264"/>
    <lineage>
        <taxon>Bacteria</taxon>
        <taxon>Bacillati</taxon>
        <taxon>Actinomycetota</taxon>
        <taxon>Actinomycetes</taxon>
        <taxon>Nakamurellales</taxon>
        <taxon>Nakamurellaceae</taxon>
        <taxon>Nakamurella</taxon>
    </lineage>
</organism>
<dbReference type="GO" id="GO:0008999">
    <property type="term" value="F:protein-N-terminal-alanine acetyltransferase activity"/>
    <property type="evidence" value="ECO:0007669"/>
    <property type="project" value="UniProtKB-EC"/>
</dbReference>
<dbReference type="InterPro" id="IPR050832">
    <property type="entry name" value="Bact_Acetyltransf"/>
</dbReference>